<reference evidence="1" key="1">
    <citation type="submission" date="2021-01" db="EMBL/GenBank/DDBJ databases">
        <authorList>
            <person name="Corre E."/>
            <person name="Pelletier E."/>
            <person name="Niang G."/>
            <person name="Scheremetjew M."/>
            <person name="Finn R."/>
            <person name="Kale V."/>
            <person name="Holt S."/>
            <person name="Cochrane G."/>
            <person name="Meng A."/>
            <person name="Brown T."/>
            <person name="Cohen L."/>
        </authorList>
    </citation>
    <scope>NUCLEOTIDE SEQUENCE</scope>
    <source>
        <strain evidence="1">CCMP645</strain>
    </source>
</reference>
<dbReference type="InterPro" id="IPR036497">
    <property type="entry name" value="GLTP_sf"/>
</dbReference>
<dbReference type="EMBL" id="HBIZ01035111">
    <property type="protein sequence ID" value="CAE0769748.1"/>
    <property type="molecule type" value="Transcribed_RNA"/>
</dbReference>
<evidence type="ECO:0000313" key="1">
    <source>
        <dbReference type="EMBL" id="CAE0769748.1"/>
    </source>
</evidence>
<gene>
    <name evidence="1" type="ORF">PCAR00345_LOCUS22360</name>
</gene>
<dbReference type="SUPFAM" id="SSF110004">
    <property type="entry name" value="Glycolipid transfer protein, GLTP"/>
    <property type="match status" value="1"/>
</dbReference>
<protein>
    <submittedName>
        <fullName evidence="1">Uncharacterized protein</fullName>
    </submittedName>
</protein>
<organism evidence="1">
    <name type="scientific">Chrysotila carterae</name>
    <name type="common">Marine alga</name>
    <name type="synonym">Syracosphaera carterae</name>
    <dbReference type="NCBI Taxonomy" id="13221"/>
    <lineage>
        <taxon>Eukaryota</taxon>
        <taxon>Haptista</taxon>
        <taxon>Haptophyta</taxon>
        <taxon>Prymnesiophyceae</taxon>
        <taxon>Isochrysidales</taxon>
        <taxon>Isochrysidaceae</taxon>
        <taxon>Chrysotila</taxon>
    </lineage>
</organism>
<sequence length="109" mass="12031">MKAVSLTPPSCTLNCDMFLICASCLAGARCILRGYNTALRRHHSKLAQRLIGAGIWGAPSRKHFISLLSADAAHVEAMLAQLRLCFVPVVKRLHAFLVLRNLETRDAFD</sequence>
<dbReference type="AlphaFoldDB" id="A0A7S4BLN2"/>
<proteinExistence type="predicted"/>
<name>A0A7S4BLN2_CHRCT</name>
<accession>A0A7S4BLN2</accession>
<dbReference type="Gene3D" id="1.10.3520.10">
    <property type="entry name" value="Glycolipid transfer protein"/>
    <property type="match status" value="1"/>
</dbReference>